<dbReference type="EMBL" id="JANBVO010000025">
    <property type="protein sequence ID" value="KAJ9141700.1"/>
    <property type="molecule type" value="Genomic_DNA"/>
</dbReference>
<evidence type="ECO:0000256" key="3">
    <source>
        <dbReference type="ARBA" id="ARBA00022664"/>
    </source>
</evidence>
<sequence length="212" mass="23152">MPLITSAHESLPYIDPEPTPAERAAAEALIAMERSSTADDPSHALLPPPFTPAFSALIDSELSRIASAPDPSRPPPTRAVDLARYEAPDLPDLDSSDPSAIEPALSRAYASAAYLSARRQHLALLDSHGRNAWLVGNWQLEGELAALERELAAARREVDLVTIARRRAQDEVAGEVRSLEDGWKRGVARVLETEVAAEGVRREVLEARRRQE</sequence>
<evidence type="ECO:0000313" key="9">
    <source>
        <dbReference type="Proteomes" id="UP001174694"/>
    </source>
</evidence>
<proteinExistence type="inferred from homology"/>
<dbReference type="GO" id="GO:0006397">
    <property type="term" value="P:mRNA processing"/>
    <property type="evidence" value="ECO:0007669"/>
    <property type="project" value="UniProtKB-KW"/>
</dbReference>
<keyword evidence="6" id="KW-0539">Nucleus</keyword>
<comment type="caution">
    <text evidence="8">The sequence shown here is derived from an EMBL/GenBank/DDBJ whole genome shotgun (WGS) entry which is preliminary data.</text>
</comment>
<dbReference type="GO" id="GO:0071011">
    <property type="term" value="C:precatalytic spliceosome"/>
    <property type="evidence" value="ECO:0007669"/>
    <property type="project" value="TreeGrafter"/>
</dbReference>
<keyword evidence="3" id="KW-0507">mRNA processing</keyword>
<dbReference type="PANTHER" id="PTHR13296:SF0">
    <property type="entry name" value="PRE-MRNA-SPLICING FACTOR SPF27"/>
    <property type="match status" value="1"/>
</dbReference>
<evidence type="ECO:0000313" key="8">
    <source>
        <dbReference type="EMBL" id="KAJ9141700.1"/>
    </source>
</evidence>
<accession>A0AA38VGI1</accession>
<evidence type="ECO:0000256" key="4">
    <source>
        <dbReference type="ARBA" id="ARBA00022728"/>
    </source>
</evidence>
<dbReference type="InterPro" id="IPR008409">
    <property type="entry name" value="SPF27"/>
</dbReference>
<dbReference type="GO" id="GO:0008380">
    <property type="term" value="P:RNA splicing"/>
    <property type="evidence" value="ECO:0007669"/>
    <property type="project" value="UniProtKB-KW"/>
</dbReference>
<organism evidence="8 9">
    <name type="scientific">Pleurostoma richardsiae</name>
    <dbReference type="NCBI Taxonomy" id="41990"/>
    <lineage>
        <taxon>Eukaryota</taxon>
        <taxon>Fungi</taxon>
        <taxon>Dikarya</taxon>
        <taxon>Ascomycota</taxon>
        <taxon>Pezizomycotina</taxon>
        <taxon>Sordariomycetes</taxon>
        <taxon>Sordariomycetidae</taxon>
        <taxon>Calosphaeriales</taxon>
        <taxon>Pleurostomataceae</taxon>
        <taxon>Pleurostoma</taxon>
    </lineage>
</organism>
<dbReference type="Proteomes" id="UP001174694">
    <property type="component" value="Unassembled WGS sequence"/>
</dbReference>
<keyword evidence="5" id="KW-0508">mRNA splicing</keyword>
<keyword evidence="4" id="KW-0747">Spliceosome</keyword>
<evidence type="ECO:0000256" key="6">
    <source>
        <dbReference type="ARBA" id="ARBA00023242"/>
    </source>
</evidence>
<dbReference type="AlphaFoldDB" id="A0AA38VGI1"/>
<keyword evidence="7" id="KW-0175">Coiled coil</keyword>
<evidence type="ECO:0000256" key="1">
    <source>
        <dbReference type="ARBA" id="ARBA00004123"/>
    </source>
</evidence>
<gene>
    <name evidence="8" type="ORF">NKR23_g7783</name>
</gene>
<evidence type="ECO:0000256" key="7">
    <source>
        <dbReference type="SAM" id="Coils"/>
    </source>
</evidence>
<evidence type="ECO:0000256" key="2">
    <source>
        <dbReference type="ARBA" id="ARBA00010788"/>
    </source>
</evidence>
<evidence type="ECO:0000256" key="5">
    <source>
        <dbReference type="ARBA" id="ARBA00023187"/>
    </source>
</evidence>
<feature type="coiled-coil region" evidence="7">
    <location>
        <begin position="137"/>
        <end position="171"/>
    </location>
</feature>
<reference evidence="8" key="1">
    <citation type="submission" date="2022-07" db="EMBL/GenBank/DDBJ databases">
        <title>Fungi with potential for degradation of polypropylene.</title>
        <authorList>
            <person name="Gostincar C."/>
        </authorList>
    </citation>
    <scope>NUCLEOTIDE SEQUENCE</scope>
    <source>
        <strain evidence="8">EXF-13308</strain>
    </source>
</reference>
<keyword evidence="9" id="KW-1185">Reference proteome</keyword>
<dbReference type="Pfam" id="PF05700">
    <property type="entry name" value="BCAS2"/>
    <property type="match status" value="1"/>
</dbReference>
<dbReference type="PANTHER" id="PTHR13296">
    <property type="entry name" value="BCAS2 PROTEIN"/>
    <property type="match status" value="1"/>
</dbReference>
<dbReference type="GO" id="GO:0071013">
    <property type="term" value="C:catalytic step 2 spliceosome"/>
    <property type="evidence" value="ECO:0007669"/>
    <property type="project" value="TreeGrafter"/>
</dbReference>
<comment type="subcellular location">
    <subcellularLocation>
        <location evidence="1">Nucleus</location>
    </subcellularLocation>
</comment>
<name>A0AA38VGI1_9PEZI</name>
<comment type="similarity">
    <text evidence="2">Belongs to the SPF27 family.</text>
</comment>
<protein>
    <submittedName>
        <fullName evidence="8">Pre-mRNA-splicing factor SPF27</fullName>
    </submittedName>
</protein>
<dbReference type="GO" id="GO:0000974">
    <property type="term" value="C:Prp19 complex"/>
    <property type="evidence" value="ECO:0007669"/>
    <property type="project" value="TreeGrafter"/>
</dbReference>